<dbReference type="RefSeq" id="WP_084275030.1">
    <property type="nucleotide sequence ID" value="NZ_AP026671.1"/>
</dbReference>
<proteinExistence type="predicted"/>
<dbReference type="EMBL" id="FWWZ01000001">
    <property type="protein sequence ID" value="SMC08767.1"/>
    <property type="molecule type" value="Genomic_DNA"/>
</dbReference>
<dbReference type="AlphaFoldDB" id="A0A1W1WR50"/>
<evidence type="ECO:0000313" key="2">
    <source>
        <dbReference type="EMBL" id="SMC08767.1"/>
    </source>
</evidence>
<sequence length="211" mass="24033">MNKIAKYLTILIIGIAVIFGAIKLAKKEELQFIKPQKISVTPSVDSFAHKKDRNTIQNGDTKTKIALFASNYLVVKVPKNTLPQKLIYNNHSYPLHKVKEEKNFILLATPIIKTPIKQKHVPVKLLYKKKSAYIVPLDALITYSNKNYLLVKNGKLQIVEANIIKIEKQKNYAVVKNNLEGNEIAIGSQERLRQELQKLLHTPTKSQVQLK</sequence>
<feature type="transmembrane region" description="Helical" evidence="1">
    <location>
        <begin position="6"/>
        <end position="25"/>
    </location>
</feature>
<accession>A0A1W1WR50</accession>
<reference evidence="3" key="1">
    <citation type="submission" date="2017-04" db="EMBL/GenBank/DDBJ databases">
        <authorList>
            <person name="Varghese N."/>
            <person name="Submissions S."/>
        </authorList>
    </citation>
    <scope>NUCLEOTIDE SEQUENCE [LARGE SCALE GENOMIC DNA]</scope>
    <source>
        <strain evidence="3">DSM 16512</strain>
    </source>
</reference>
<keyword evidence="1" id="KW-0812">Transmembrane</keyword>
<keyword evidence="1" id="KW-1133">Transmembrane helix</keyword>
<evidence type="ECO:0000313" key="3">
    <source>
        <dbReference type="Proteomes" id="UP000192602"/>
    </source>
</evidence>
<keyword evidence="1" id="KW-0472">Membrane</keyword>
<evidence type="ECO:0000256" key="1">
    <source>
        <dbReference type="SAM" id="Phobius"/>
    </source>
</evidence>
<protein>
    <submittedName>
        <fullName evidence="2">Uncharacterized protein</fullName>
    </submittedName>
</protein>
<keyword evidence="3" id="KW-1185">Reference proteome</keyword>
<dbReference type="STRING" id="1069081.SAMN05660197_0534"/>
<gene>
    <name evidence="2" type="ORF">SAMN05660197_0534</name>
</gene>
<organism evidence="2 3">
    <name type="scientific">Nitratiruptor tergarcus DSM 16512</name>
    <dbReference type="NCBI Taxonomy" id="1069081"/>
    <lineage>
        <taxon>Bacteria</taxon>
        <taxon>Pseudomonadati</taxon>
        <taxon>Campylobacterota</taxon>
        <taxon>Epsilonproteobacteria</taxon>
        <taxon>Nautiliales</taxon>
        <taxon>Nitratiruptoraceae</taxon>
        <taxon>Nitratiruptor</taxon>
    </lineage>
</organism>
<name>A0A1W1WR50_9BACT</name>
<dbReference type="Proteomes" id="UP000192602">
    <property type="component" value="Unassembled WGS sequence"/>
</dbReference>